<dbReference type="PANTHER" id="PTHR23526">
    <property type="entry name" value="INTEGRAL MEMBRANE TRANSPORT PROTEIN-RELATED"/>
    <property type="match status" value="1"/>
</dbReference>
<dbReference type="OrthoDB" id="8699103at2"/>
<dbReference type="PANTHER" id="PTHR23526:SF4">
    <property type="entry name" value="INTEGRAL MEMBRANE TRANSPORT PROTEIN"/>
    <property type="match status" value="1"/>
</dbReference>
<dbReference type="RefSeq" id="WP_144572879.1">
    <property type="nucleotide sequence ID" value="NZ_VLKG01000013.1"/>
</dbReference>
<feature type="transmembrane region" description="Helical" evidence="4">
    <location>
        <begin position="147"/>
        <end position="165"/>
    </location>
</feature>
<dbReference type="EMBL" id="VLKG01000013">
    <property type="protein sequence ID" value="TWH64105.1"/>
    <property type="molecule type" value="Genomic_DNA"/>
</dbReference>
<feature type="transmembrane region" description="Helical" evidence="4">
    <location>
        <begin position="343"/>
        <end position="369"/>
    </location>
</feature>
<evidence type="ECO:0000256" key="1">
    <source>
        <dbReference type="ARBA" id="ARBA00022692"/>
    </source>
</evidence>
<evidence type="ECO:0000256" key="3">
    <source>
        <dbReference type="ARBA" id="ARBA00023136"/>
    </source>
</evidence>
<feature type="transmembrane region" description="Helical" evidence="4">
    <location>
        <begin position="80"/>
        <end position="99"/>
    </location>
</feature>
<keyword evidence="6" id="KW-1185">Reference proteome</keyword>
<proteinExistence type="predicted"/>
<dbReference type="Proteomes" id="UP000319627">
    <property type="component" value="Unassembled WGS sequence"/>
</dbReference>
<dbReference type="Pfam" id="PF07690">
    <property type="entry name" value="MFS_1"/>
    <property type="match status" value="2"/>
</dbReference>
<organism evidence="5 6">
    <name type="scientific">Azomonas agilis</name>
    <dbReference type="NCBI Taxonomy" id="116849"/>
    <lineage>
        <taxon>Bacteria</taxon>
        <taxon>Pseudomonadati</taxon>
        <taxon>Pseudomonadota</taxon>
        <taxon>Gammaproteobacteria</taxon>
        <taxon>Pseudomonadales</taxon>
        <taxon>Pseudomonadaceae</taxon>
        <taxon>Azomonas</taxon>
    </lineage>
</organism>
<gene>
    <name evidence="5" type="ORF">LX59_02782</name>
</gene>
<accession>A0A562I0E3</accession>
<feature type="transmembrane region" description="Helical" evidence="4">
    <location>
        <begin position="12"/>
        <end position="33"/>
    </location>
</feature>
<feature type="transmembrane region" description="Helical" evidence="4">
    <location>
        <begin position="252"/>
        <end position="275"/>
    </location>
</feature>
<dbReference type="Gene3D" id="1.20.1250.20">
    <property type="entry name" value="MFS general substrate transporter like domains"/>
    <property type="match status" value="2"/>
</dbReference>
<comment type="caution">
    <text evidence="5">The sequence shown here is derived from an EMBL/GenBank/DDBJ whole genome shotgun (WGS) entry which is preliminary data.</text>
</comment>
<sequence length="406" mass="42534">MTLTEAEAIPPPVLALGHFVLLSSLSGIGIGLAKIGLALHGLSLNASALELGLIAGAQTMGLLLASLPCGLLIERFGPLRLYLIGSLLAALLCQALAGLQQALPLMLMSLLLGLCMPCRLVALNAVFMQQLAFLKPSQTGWLRGAQLIGILLIGPPLAASLFAAFGAAGSWPVIGLVFACPMLLAWKVLPGQSAQSPGAEALSLAALQRQLGLLRQEPELRANGLLDFCVQASAQFFSFFIVAITVQDLGWSAHQAACLITVHGLAFILALFFLGRLLADFPQISRPACLLLNLVALLILGLTDNAALVWLSAVLLGISLGLLQVVTLSRYAEHGRHLGHGRIAGLAVLIGPSGSLAGCLLGAALGGVIGLQPLFLFFVPVFAVFALHGLRPMLPTRFVFRRVLDE</sequence>
<name>A0A562I0E3_9GAMM</name>
<dbReference type="AlphaFoldDB" id="A0A562I0E3"/>
<dbReference type="InterPro" id="IPR036259">
    <property type="entry name" value="MFS_trans_sf"/>
</dbReference>
<dbReference type="SUPFAM" id="SSF103473">
    <property type="entry name" value="MFS general substrate transporter"/>
    <property type="match status" value="1"/>
</dbReference>
<feature type="transmembrane region" description="Helical" evidence="4">
    <location>
        <begin position="375"/>
        <end position="394"/>
    </location>
</feature>
<dbReference type="InterPro" id="IPR052528">
    <property type="entry name" value="Sugar_transport-like"/>
</dbReference>
<keyword evidence="1 4" id="KW-0812">Transmembrane</keyword>
<evidence type="ECO:0000256" key="4">
    <source>
        <dbReference type="SAM" id="Phobius"/>
    </source>
</evidence>
<keyword evidence="2 4" id="KW-1133">Transmembrane helix</keyword>
<reference evidence="5 6" key="1">
    <citation type="submission" date="2019-07" db="EMBL/GenBank/DDBJ databases">
        <title>Genomic Encyclopedia of Type Strains, Phase I: the one thousand microbial genomes (KMG-I) project.</title>
        <authorList>
            <person name="Kyrpides N."/>
        </authorList>
    </citation>
    <scope>NUCLEOTIDE SEQUENCE [LARGE SCALE GENOMIC DNA]</scope>
    <source>
        <strain evidence="5 6">DSM 375</strain>
    </source>
</reference>
<keyword evidence="3 4" id="KW-0472">Membrane</keyword>
<feature type="transmembrane region" description="Helical" evidence="4">
    <location>
        <begin position="309"/>
        <end position="331"/>
    </location>
</feature>
<feature type="transmembrane region" description="Helical" evidence="4">
    <location>
        <begin position="105"/>
        <end position="127"/>
    </location>
</feature>
<feature type="transmembrane region" description="Helical" evidence="4">
    <location>
        <begin position="225"/>
        <end position="246"/>
    </location>
</feature>
<dbReference type="GO" id="GO:0022857">
    <property type="term" value="F:transmembrane transporter activity"/>
    <property type="evidence" value="ECO:0007669"/>
    <property type="project" value="InterPro"/>
</dbReference>
<dbReference type="InterPro" id="IPR011701">
    <property type="entry name" value="MFS"/>
</dbReference>
<protein>
    <submittedName>
        <fullName evidence="5">MFS transporter</fullName>
    </submittedName>
</protein>
<feature type="transmembrane region" description="Helical" evidence="4">
    <location>
        <begin position="171"/>
        <end position="189"/>
    </location>
</feature>
<evidence type="ECO:0000256" key="2">
    <source>
        <dbReference type="ARBA" id="ARBA00022989"/>
    </source>
</evidence>
<feature type="transmembrane region" description="Helical" evidence="4">
    <location>
        <begin position="53"/>
        <end position="73"/>
    </location>
</feature>
<evidence type="ECO:0000313" key="5">
    <source>
        <dbReference type="EMBL" id="TWH64105.1"/>
    </source>
</evidence>
<evidence type="ECO:0000313" key="6">
    <source>
        <dbReference type="Proteomes" id="UP000319627"/>
    </source>
</evidence>
<feature type="transmembrane region" description="Helical" evidence="4">
    <location>
        <begin position="287"/>
        <end position="303"/>
    </location>
</feature>